<feature type="non-terminal residue" evidence="1">
    <location>
        <position position="74"/>
    </location>
</feature>
<evidence type="ECO:0000313" key="1">
    <source>
        <dbReference type="EMBL" id="SVD64945.1"/>
    </source>
</evidence>
<dbReference type="PANTHER" id="PTHR43513:SF3">
    <property type="entry name" value="DIHYDROOROTATE DEHYDROGENASE B (NAD(+)), ELECTRON TRANSFER SUBUNIT-RELATED"/>
    <property type="match status" value="1"/>
</dbReference>
<dbReference type="PANTHER" id="PTHR43513">
    <property type="entry name" value="DIHYDROOROTATE DEHYDROGENASE B (NAD(+)), ELECTRON TRANSFER SUBUNIT"/>
    <property type="match status" value="1"/>
</dbReference>
<dbReference type="SUPFAM" id="SSF63380">
    <property type="entry name" value="Riboflavin synthase domain-like"/>
    <property type="match status" value="1"/>
</dbReference>
<dbReference type="EMBL" id="UINC01164215">
    <property type="protein sequence ID" value="SVD64945.1"/>
    <property type="molecule type" value="Genomic_DNA"/>
</dbReference>
<dbReference type="InterPro" id="IPR050353">
    <property type="entry name" value="PyrK_electron_transfer"/>
</dbReference>
<organism evidence="1">
    <name type="scientific">marine metagenome</name>
    <dbReference type="NCBI Taxonomy" id="408172"/>
    <lineage>
        <taxon>unclassified sequences</taxon>
        <taxon>metagenomes</taxon>
        <taxon>ecological metagenomes</taxon>
    </lineage>
</organism>
<gene>
    <name evidence="1" type="ORF">METZ01_LOCUS417799</name>
</gene>
<sequence>MRRPMSIASQGKDEISIIYKVVGKGTQIMADWENGTLVDLLGPLGNYWKNYESGTPILIGGGVGIAPILNLHIQ</sequence>
<dbReference type="Gene3D" id="2.40.30.10">
    <property type="entry name" value="Translation factors"/>
    <property type="match status" value="1"/>
</dbReference>
<proteinExistence type="predicted"/>
<dbReference type="SUPFAM" id="SSF52343">
    <property type="entry name" value="Ferredoxin reductase-like, C-terminal NADP-linked domain"/>
    <property type="match status" value="1"/>
</dbReference>
<dbReference type="InterPro" id="IPR039261">
    <property type="entry name" value="FNR_nucleotide-bd"/>
</dbReference>
<accession>A0A382X2W1</accession>
<dbReference type="InterPro" id="IPR017938">
    <property type="entry name" value="Riboflavin_synthase-like_b-brl"/>
</dbReference>
<protein>
    <recommendedName>
        <fullName evidence="2">FAD-binding FR-type domain-containing protein</fullName>
    </recommendedName>
</protein>
<reference evidence="1" key="1">
    <citation type="submission" date="2018-05" db="EMBL/GenBank/DDBJ databases">
        <authorList>
            <person name="Lanie J.A."/>
            <person name="Ng W.-L."/>
            <person name="Kazmierczak K.M."/>
            <person name="Andrzejewski T.M."/>
            <person name="Davidsen T.M."/>
            <person name="Wayne K.J."/>
            <person name="Tettelin H."/>
            <person name="Glass J.I."/>
            <person name="Rusch D."/>
            <person name="Podicherti R."/>
            <person name="Tsui H.-C.T."/>
            <person name="Winkler M.E."/>
        </authorList>
    </citation>
    <scope>NUCLEOTIDE SEQUENCE</scope>
</reference>
<dbReference type="AlphaFoldDB" id="A0A382X2W1"/>
<name>A0A382X2W1_9ZZZZ</name>
<evidence type="ECO:0008006" key="2">
    <source>
        <dbReference type="Google" id="ProtNLM"/>
    </source>
</evidence>